<dbReference type="RefSeq" id="WP_167200143.1">
    <property type="nucleotide sequence ID" value="NZ_JAAORB010000056.1"/>
</dbReference>
<evidence type="ECO:0000256" key="3">
    <source>
        <dbReference type="ARBA" id="ARBA00022692"/>
    </source>
</evidence>
<feature type="compositionally biased region" description="Polar residues" evidence="6">
    <location>
        <begin position="60"/>
        <end position="71"/>
    </location>
</feature>
<feature type="transmembrane region" description="Helical" evidence="7">
    <location>
        <begin position="112"/>
        <end position="134"/>
    </location>
</feature>
<feature type="transmembrane region" description="Helical" evidence="7">
    <location>
        <begin position="146"/>
        <end position="165"/>
    </location>
</feature>
<name>A0A967BES7_9RHOB</name>
<dbReference type="PANTHER" id="PTHR35007:SF2">
    <property type="entry name" value="PILUS ASSEMBLE PROTEIN"/>
    <property type="match status" value="1"/>
</dbReference>
<keyword evidence="3 7" id="KW-0812">Transmembrane</keyword>
<comment type="caution">
    <text evidence="9">The sequence shown here is derived from an EMBL/GenBank/DDBJ whole genome shotgun (WGS) entry which is preliminary data.</text>
</comment>
<evidence type="ECO:0000256" key="5">
    <source>
        <dbReference type="ARBA" id="ARBA00023136"/>
    </source>
</evidence>
<proteinExistence type="predicted"/>
<sequence length="328" mass="36245">MQFLTQIQDRLTDALGPFGPIIGVGTLGLLLILIVIPIMIKDSKDPLEKLKRDQRGHAASKNTTGPRLRTNQRNQKLDKYATFLEPQDDKQLSQIKLTLVQAGYRGRDAVRYFYFAQLTLALGLLTLGVLYYLLFVSGEQSSAKEAVAYILGPAGVGYILPKYWVTKRQQQRQEEISDGFPDSLDMMLTCVEAGQSLDQSIIRVANEIAVSYPALAEEYEIVAHQIKAGRDKPSVLNDMAERCGVQDISSFVTVLVQSQTFGTSIADALRVYAGEMRDKRVMRAEEKANKLPTKMTLATMMLTVPPLLIILVGPSVLGIMELFAMAGG</sequence>
<keyword evidence="5 7" id="KW-0472">Membrane</keyword>
<evidence type="ECO:0000313" key="10">
    <source>
        <dbReference type="Proteomes" id="UP000639775"/>
    </source>
</evidence>
<dbReference type="Proteomes" id="UP000639775">
    <property type="component" value="Unassembled WGS sequence"/>
</dbReference>
<accession>A0A967BES7</accession>
<dbReference type="InterPro" id="IPR018076">
    <property type="entry name" value="T2SS_GspF_dom"/>
</dbReference>
<evidence type="ECO:0000256" key="2">
    <source>
        <dbReference type="ARBA" id="ARBA00022475"/>
    </source>
</evidence>
<evidence type="ECO:0000259" key="8">
    <source>
        <dbReference type="Pfam" id="PF00482"/>
    </source>
</evidence>
<feature type="transmembrane region" description="Helical" evidence="7">
    <location>
        <begin position="297"/>
        <end position="320"/>
    </location>
</feature>
<keyword evidence="4 7" id="KW-1133">Transmembrane helix</keyword>
<keyword evidence="2" id="KW-1003">Cell membrane</keyword>
<evidence type="ECO:0000256" key="4">
    <source>
        <dbReference type="ARBA" id="ARBA00022989"/>
    </source>
</evidence>
<organism evidence="9 10">
    <name type="scientific">Roseovarius gahaiensis</name>
    <dbReference type="NCBI Taxonomy" id="2716691"/>
    <lineage>
        <taxon>Bacteria</taxon>
        <taxon>Pseudomonadati</taxon>
        <taxon>Pseudomonadota</taxon>
        <taxon>Alphaproteobacteria</taxon>
        <taxon>Rhodobacterales</taxon>
        <taxon>Roseobacteraceae</taxon>
        <taxon>Roseovarius</taxon>
    </lineage>
</organism>
<dbReference type="PANTHER" id="PTHR35007">
    <property type="entry name" value="INTEGRAL MEMBRANE PROTEIN-RELATED"/>
    <property type="match status" value="1"/>
</dbReference>
<comment type="subcellular location">
    <subcellularLocation>
        <location evidence="1">Cell membrane</location>
        <topology evidence="1">Multi-pass membrane protein</topology>
    </subcellularLocation>
</comment>
<dbReference type="GO" id="GO:0005886">
    <property type="term" value="C:plasma membrane"/>
    <property type="evidence" value="ECO:0007669"/>
    <property type="project" value="UniProtKB-SubCell"/>
</dbReference>
<evidence type="ECO:0000313" key="9">
    <source>
        <dbReference type="EMBL" id="NHQ75924.1"/>
    </source>
</evidence>
<dbReference type="Pfam" id="PF00482">
    <property type="entry name" value="T2SSF"/>
    <property type="match status" value="1"/>
</dbReference>
<feature type="domain" description="Type II secretion system protein GspF" evidence="8">
    <location>
        <begin position="184"/>
        <end position="312"/>
    </location>
</feature>
<feature type="transmembrane region" description="Helical" evidence="7">
    <location>
        <begin position="20"/>
        <end position="40"/>
    </location>
</feature>
<dbReference type="AlphaFoldDB" id="A0A967BES7"/>
<protein>
    <submittedName>
        <fullName evidence="9">Type II secretion system F family protein</fullName>
    </submittedName>
</protein>
<evidence type="ECO:0000256" key="6">
    <source>
        <dbReference type="SAM" id="MobiDB-lite"/>
    </source>
</evidence>
<reference evidence="9" key="1">
    <citation type="submission" date="2020-03" db="EMBL/GenBank/DDBJ databases">
        <title>Roseovarius gahaiensis sp. nov., isolated from Gahai Saline Lake, China.</title>
        <authorList>
            <person name="Sun X."/>
        </authorList>
    </citation>
    <scope>NUCLEOTIDE SEQUENCE</scope>
    <source>
        <strain evidence="9">GH877</strain>
    </source>
</reference>
<dbReference type="EMBL" id="JAAORB010000056">
    <property type="protein sequence ID" value="NHQ75924.1"/>
    <property type="molecule type" value="Genomic_DNA"/>
</dbReference>
<evidence type="ECO:0000256" key="7">
    <source>
        <dbReference type="SAM" id="Phobius"/>
    </source>
</evidence>
<feature type="region of interest" description="Disordered" evidence="6">
    <location>
        <begin position="51"/>
        <end position="71"/>
    </location>
</feature>
<keyword evidence="10" id="KW-1185">Reference proteome</keyword>
<evidence type="ECO:0000256" key="1">
    <source>
        <dbReference type="ARBA" id="ARBA00004651"/>
    </source>
</evidence>
<gene>
    <name evidence="9" type="ORF">HAT86_15860</name>
</gene>